<feature type="domain" description="Yippee" evidence="5">
    <location>
        <begin position="18"/>
        <end position="115"/>
    </location>
</feature>
<dbReference type="PROSITE" id="PS51792">
    <property type="entry name" value="YIPPEE"/>
    <property type="match status" value="1"/>
</dbReference>
<dbReference type="InterPro" id="IPR039058">
    <property type="entry name" value="Yippee_fam"/>
</dbReference>
<gene>
    <name evidence="6" type="ORF">SPPG_01588</name>
</gene>
<evidence type="ECO:0000313" key="6">
    <source>
        <dbReference type="EMBL" id="KND04153.1"/>
    </source>
</evidence>
<evidence type="ECO:0000256" key="3">
    <source>
        <dbReference type="ARBA" id="ARBA00022833"/>
    </source>
</evidence>
<keyword evidence="2" id="KW-0479">Metal-binding</keyword>
<dbReference type="eggNOG" id="KOG3399">
    <property type="taxonomic scope" value="Eukaryota"/>
</dbReference>
<dbReference type="GeneID" id="27685240"/>
<dbReference type="EMBL" id="KQ257451">
    <property type="protein sequence ID" value="KND04153.1"/>
    <property type="molecule type" value="Genomic_DNA"/>
</dbReference>
<keyword evidence="3" id="KW-0862">Zinc</keyword>
<dbReference type="OrthoDB" id="6407410at2759"/>
<dbReference type="PANTHER" id="PTHR13848">
    <property type="entry name" value="PROTEIN YIPPEE-LIKE CG15309-RELATED"/>
    <property type="match status" value="1"/>
</dbReference>
<name>A0A0L0HSS6_SPIPD</name>
<dbReference type="InterPro" id="IPR004910">
    <property type="entry name" value="Yippee/Mis18/Cereblon"/>
</dbReference>
<evidence type="ECO:0000256" key="2">
    <source>
        <dbReference type="ARBA" id="ARBA00022723"/>
    </source>
</evidence>
<keyword evidence="7" id="KW-1185">Reference proteome</keyword>
<organism evidence="6 7">
    <name type="scientific">Spizellomyces punctatus (strain DAOM BR117)</name>
    <dbReference type="NCBI Taxonomy" id="645134"/>
    <lineage>
        <taxon>Eukaryota</taxon>
        <taxon>Fungi</taxon>
        <taxon>Fungi incertae sedis</taxon>
        <taxon>Chytridiomycota</taxon>
        <taxon>Chytridiomycota incertae sedis</taxon>
        <taxon>Chytridiomycetes</taxon>
        <taxon>Spizellomycetales</taxon>
        <taxon>Spizellomycetaceae</taxon>
        <taxon>Spizellomyces</taxon>
    </lineage>
</organism>
<protein>
    <recommendedName>
        <fullName evidence="4">Protein yippee-like</fullName>
    </recommendedName>
</protein>
<dbReference type="RefSeq" id="XP_016612192.1">
    <property type="nucleotide sequence ID" value="XM_016749905.1"/>
</dbReference>
<proteinExistence type="inferred from homology"/>
<dbReference type="Proteomes" id="UP000053201">
    <property type="component" value="Unassembled WGS sequence"/>
</dbReference>
<dbReference type="STRING" id="645134.A0A0L0HSS6"/>
<comment type="similarity">
    <text evidence="1 4">Belongs to the yippee family.</text>
</comment>
<evidence type="ECO:0000313" key="7">
    <source>
        <dbReference type="Proteomes" id="UP000053201"/>
    </source>
</evidence>
<dbReference type="VEuPathDB" id="FungiDB:SPPG_01588"/>
<dbReference type="Pfam" id="PF03226">
    <property type="entry name" value="Yippee-Mis18"/>
    <property type="match status" value="1"/>
</dbReference>
<dbReference type="GO" id="GO:0046872">
    <property type="term" value="F:metal ion binding"/>
    <property type="evidence" value="ECO:0007669"/>
    <property type="project" value="UniProtKB-KW"/>
</dbReference>
<evidence type="ECO:0000256" key="4">
    <source>
        <dbReference type="RuleBase" id="RU110713"/>
    </source>
</evidence>
<reference evidence="6 7" key="1">
    <citation type="submission" date="2009-08" db="EMBL/GenBank/DDBJ databases">
        <title>The Genome Sequence of Spizellomyces punctatus strain DAOM BR117.</title>
        <authorList>
            <consortium name="The Broad Institute Genome Sequencing Platform"/>
            <person name="Russ C."/>
            <person name="Cuomo C."/>
            <person name="Shea T."/>
            <person name="Young S.K."/>
            <person name="Zeng Q."/>
            <person name="Koehrsen M."/>
            <person name="Haas B."/>
            <person name="Borodovsky M."/>
            <person name="Guigo R."/>
            <person name="Alvarado L."/>
            <person name="Berlin A."/>
            <person name="Bochicchio J."/>
            <person name="Borenstein D."/>
            <person name="Chapman S."/>
            <person name="Chen Z."/>
            <person name="Engels R."/>
            <person name="Freedman E."/>
            <person name="Gellesch M."/>
            <person name="Goldberg J."/>
            <person name="Griggs A."/>
            <person name="Gujja S."/>
            <person name="Heiman D."/>
            <person name="Hepburn T."/>
            <person name="Howarth C."/>
            <person name="Jen D."/>
            <person name="Larson L."/>
            <person name="Lewis B."/>
            <person name="Mehta T."/>
            <person name="Park D."/>
            <person name="Pearson M."/>
            <person name="Roberts A."/>
            <person name="Saif S."/>
            <person name="Shenoy N."/>
            <person name="Sisk P."/>
            <person name="Stolte C."/>
            <person name="Sykes S."/>
            <person name="Thomson T."/>
            <person name="Walk T."/>
            <person name="White J."/>
            <person name="Yandava C."/>
            <person name="Burger G."/>
            <person name="Gray M.W."/>
            <person name="Holland P.W.H."/>
            <person name="King N."/>
            <person name="Lang F.B.F."/>
            <person name="Roger A.J."/>
            <person name="Ruiz-Trillo I."/>
            <person name="Lander E."/>
            <person name="Nusbaum C."/>
        </authorList>
    </citation>
    <scope>NUCLEOTIDE SEQUENCE [LARGE SCALE GENOMIC DNA]</scope>
    <source>
        <strain evidence="6 7">DAOM BR117</strain>
    </source>
</reference>
<dbReference type="AlphaFoldDB" id="A0A0L0HSS6"/>
<sequence length="115" mass="13351">MGLIFKRYLEAPTHCNTRIFGCSECKTHLSTSEDILSKAFQGQHGKAYLFNHVVNVLEGQPEDRNMTTGLHTVKDIYCTYCQTVVGWKYEKAYEDSQKYKEGKYILERQLMCEVL</sequence>
<evidence type="ECO:0000256" key="1">
    <source>
        <dbReference type="ARBA" id="ARBA00005613"/>
    </source>
</evidence>
<dbReference type="FunCoup" id="A0A0L0HSS6">
    <property type="interactions" value="347"/>
</dbReference>
<accession>A0A0L0HSS6</accession>
<dbReference type="InterPro" id="IPR034751">
    <property type="entry name" value="Yippee"/>
</dbReference>
<evidence type="ECO:0000259" key="5">
    <source>
        <dbReference type="PROSITE" id="PS51792"/>
    </source>
</evidence>
<dbReference type="InParanoid" id="A0A0L0HSS6"/>
<dbReference type="OMA" id="SSRIYGC"/>